<sequence length="655" mass="71128">MIMSALPNFKASSFFRAARGCGALALAGAMVLPMAPALAQNVAADAPAAAGSLPADPAPKAAVVQKADAFAPHWRYNALKDTGNDQVLNFSGWGFNGDINSPKGVQIVVREKTLRARVLAVSDIIEYNDPEYAFQYQHGYLNGNVKIPANTLNKAKQYVVEVWGNNGYQEGSEDLVTPVVGKAPEGRGTLLASQTLNFNGSDGTTAADVPGAKATQEDAPTFEVLYDGKAQLLYTFEGGTVHVKGSGFTKEWREKHGKVAVYLAASQGVPDGSLLPADDTPLRFEEGKDFTIAEDGTLDAQLTVKPDVLQRYYEPRYYFPGIPTYDVRYEVDLVAEQQGQPQLTIEDLWAGKNVIRRIAVQTQAFRPSPFAPKVEYKALGDTTTDQDIYFSGTGFYGEIHSVKGVQYVIREKGSNTPVLATSDIIEYNHHDRAFEYVNGVVNGTVKVPANTLDASKKYVVEVWANDGYSESGEFLAPVVGKAPEGRGTLLASQDLKFKGSDAVEDKKPSLTDEQRKERATRGELAVALYLQAGAPEVKLPETSPWPDVKTDDPNYAAYIWVREKGISYGWSDGKFHADAGISNATVAAFTYRAAGSPAVTGDSPYVDVKPGAPFYREILWASQNLPTVYGGQYFIPQQLLTRGHLETVLAAFQSR</sequence>
<name>D2NTQ5_ROTMD</name>
<reference evidence="3 4" key="2">
    <citation type="journal article" date="2010" name="J Osaka Dent Univ">
        <title>Isolation and identification of Rothia mucilaginosa from persistent apical periodontitis lesions.</title>
        <authorList>
            <person name="Yamane K."/>
            <person name="Yoshida M."/>
            <person name="Fujihira T."/>
            <person name="Baba T."/>
            <person name="Tsuji N."/>
            <person name="Hayashi H."/>
            <person name="Sugimori C."/>
            <person name="Yamanaka T."/>
            <person name="Mashimo C."/>
            <person name="Nambu T."/>
            <person name="Kawai H."/>
            <person name="Fukushima H."/>
        </authorList>
    </citation>
    <scope>NUCLEOTIDE SEQUENCE [LARGE SCALE GENOMIC DNA]</scope>
    <source>
        <strain evidence="3 4">DY-18</strain>
    </source>
</reference>
<feature type="domain" description="SLH" evidence="2">
    <location>
        <begin position="541"/>
        <end position="604"/>
    </location>
</feature>
<keyword evidence="1" id="KW-0732">Signal</keyword>
<keyword evidence="4" id="KW-1185">Reference proteome</keyword>
<accession>D2NTQ5</accession>
<dbReference type="STRING" id="680646.RMDY18_11990"/>
<evidence type="ECO:0000259" key="2">
    <source>
        <dbReference type="PROSITE" id="PS51272"/>
    </source>
</evidence>
<dbReference type="KEGG" id="rmu:RMDY18_11990"/>
<reference evidence="3 4" key="3">
    <citation type="journal article" date="2010" name="Sequencing">
        <title>Complete Genome Sequence of Rothia mucilaginosa DY-18: A Clinical Isolate with Dense Meshwork-Like Structures from a Persistent Apical Periodontitis Lesion.</title>
        <authorList>
            <person name="Yamane K."/>
            <person name="Nambu T."/>
            <person name="Yamanaka T."/>
            <person name="Mashimo C."/>
            <person name="Sugimori C."/>
            <person name="Leung K.-P."/>
            <person name="Fukushima H."/>
        </authorList>
    </citation>
    <scope>NUCLEOTIDE SEQUENCE [LARGE SCALE GENOMIC DNA]</scope>
    <source>
        <strain evidence="3 4">DY-18</strain>
    </source>
</reference>
<evidence type="ECO:0000313" key="3">
    <source>
        <dbReference type="EMBL" id="BAI65031.1"/>
    </source>
</evidence>
<evidence type="ECO:0000313" key="4">
    <source>
        <dbReference type="Proteomes" id="UP000001883"/>
    </source>
</evidence>
<gene>
    <name evidence="3" type="ordered locus">RMDY18_11990</name>
</gene>
<proteinExistence type="predicted"/>
<reference evidence="4" key="1">
    <citation type="submission" date="2009-07" db="EMBL/GenBank/DDBJ databases">
        <title>Complete genome sequence of Rothia mucilaginosa DJ.</title>
        <authorList>
            <person name="Yamane K."/>
            <person name="Nambu T."/>
            <person name="Mashimo C."/>
            <person name="Sugimori C."/>
            <person name="Yamanaka T."/>
            <person name="Leung K."/>
            <person name="Fukushima H."/>
        </authorList>
    </citation>
    <scope>NUCLEOTIDE SEQUENCE [LARGE SCALE GENOMIC DNA]</scope>
    <source>
        <strain evidence="4">DY-18</strain>
    </source>
</reference>
<dbReference type="Proteomes" id="UP000001883">
    <property type="component" value="Chromosome"/>
</dbReference>
<dbReference type="eggNOG" id="COG3468">
    <property type="taxonomic scope" value="Bacteria"/>
</dbReference>
<protein>
    <submittedName>
        <fullName evidence="3">Gluconolactonase</fullName>
    </submittedName>
</protein>
<dbReference type="PROSITE" id="PS51272">
    <property type="entry name" value="SLH"/>
    <property type="match status" value="1"/>
</dbReference>
<feature type="chain" id="PRO_5003033052" evidence="1">
    <location>
        <begin position="40"/>
        <end position="655"/>
    </location>
</feature>
<feature type="signal peptide" evidence="1">
    <location>
        <begin position="1"/>
        <end position="39"/>
    </location>
</feature>
<dbReference type="HOGENOM" id="CLU_027867_0_0_11"/>
<dbReference type="InterPro" id="IPR001119">
    <property type="entry name" value="SLH_dom"/>
</dbReference>
<dbReference type="EMBL" id="AP011540">
    <property type="protein sequence ID" value="BAI65031.1"/>
    <property type="molecule type" value="Genomic_DNA"/>
</dbReference>
<evidence type="ECO:0000256" key="1">
    <source>
        <dbReference type="SAM" id="SignalP"/>
    </source>
</evidence>
<dbReference type="AlphaFoldDB" id="D2NTQ5"/>
<organism evidence="3 4">
    <name type="scientific">Rothia mucilaginosa (strain DY-18)</name>
    <name type="common">Stomatococcus mucilaginosus</name>
    <dbReference type="NCBI Taxonomy" id="680646"/>
    <lineage>
        <taxon>Bacteria</taxon>
        <taxon>Bacillati</taxon>
        <taxon>Actinomycetota</taxon>
        <taxon>Actinomycetes</taxon>
        <taxon>Micrococcales</taxon>
        <taxon>Micrococcaceae</taxon>
        <taxon>Rothia</taxon>
    </lineage>
</organism>